<sequence>MSEVRRRLPVVLAVLLVAALPFVLDDFWLQTGLFTMAAVVGGIGLTLLVGVAGQLSLGHASFAALGAYTYAWAVGEVDGRVAGAGLPPVVALVLAGVVAAVAGALFSPISGRLRGIYLGLATIGLVFIARHLMVNVEGVTGGFNGRSVEPFSVPGFSFSNNDPDYLAVAGVQFEGLHRLWYLFLGIALLAAWIGRNITAGRTGRALANVRDSETAAASTGIHVARAKATAFVISSAYAGVAGALMALAYGRIAPDLFGLQLSIDFLVMIVLGGLGSIAGAAAGAAFVVILPLVLTQYSSDLPFLAPPGAEGLDAATLARLLYGAAIVAVLLFLRGGLAGAVRRLRDRRTRHGPAPGDPSPAPPHAELTTRSKETSS</sequence>
<gene>
    <name evidence="8" type="ORF">GCM10009559_46430</name>
</gene>
<dbReference type="PANTHER" id="PTHR30482:SF5">
    <property type="entry name" value="ABC TRANSPORTER PERMEASE PROTEIN"/>
    <property type="match status" value="1"/>
</dbReference>
<dbReference type="Pfam" id="PF02653">
    <property type="entry name" value="BPD_transp_2"/>
    <property type="match status" value="1"/>
</dbReference>
<dbReference type="Proteomes" id="UP001499967">
    <property type="component" value="Unassembled WGS sequence"/>
</dbReference>
<evidence type="ECO:0000256" key="7">
    <source>
        <dbReference type="SAM" id="Phobius"/>
    </source>
</evidence>
<keyword evidence="5 7" id="KW-0472">Membrane</keyword>
<evidence type="ECO:0000256" key="3">
    <source>
        <dbReference type="ARBA" id="ARBA00022692"/>
    </source>
</evidence>
<keyword evidence="9" id="KW-1185">Reference proteome</keyword>
<keyword evidence="2" id="KW-1003">Cell membrane</keyword>
<feature type="transmembrane region" description="Helical" evidence="7">
    <location>
        <begin position="55"/>
        <end position="73"/>
    </location>
</feature>
<feature type="transmembrane region" description="Helical" evidence="7">
    <location>
        <begin position="85"/>
        <end position="106"/>
    </location>
</feature>
<feature type="transmembrane region" description="Helical" evidence="7">
    <location>
        <begin position="228"/>
        <end position="250"/>
    </location>
</feature>
<feature type="region of interest" description="Disordered" evidence="6">
    <location>
        <begin position="348"/>
        <end position="376"/>
    </location>
</feature>
<dbReference type="InterPro" id="IPR001851">
    <property type="entry name" value="ABC_transp_permease"/>
</dbReference>
<organism evidence="8 9">
    <name type="scientific">Pseudonocardia zijingensis</name>
    <dbReference type="NCBI Taxonomy" id="153376"/>
    <lineage>
        <taxon>Bacteria</taxon>
        <taxon>Bacillati</taxon>
        <taxon>Actinomycetota</taxon>
        <taxon>Actinomycetes</taxon>
        <taxon>Pseudonocardiales</taxon>
        <taxon>Pseudonocardiaceae</taxon>
        <taxon>Pseudonocardia</taxon>
    </lineage>
</organism>
<evidence type="ECO:0000313" key="8">
    <source>
        <dbReference type="EMBL" id="GAA0947392.1"/>
    </source>
</evidence>
<feature type="compositionally biased region" description="Basic and acidic residues" evidence="6">
    <location>
        <begin position="367"/>
        <end position="376"/>
    </location>
</feature>
<evidence type="ECO:0000256" key="2">
    <source>
        <dbReference type="ARBA" id="ARBA00022475"/>
    </source>
</evidence>
<evidence type="ECO:0000256" key="1">
    <source>
        <dbReference type="ARBA" id="ARBA00004651"/>
    </source>
</evidence>
<feature type="transmembrane region" description="Helical" evidence="7">
    <location>
        <begin position="319"/>
        <end position="341"/>
    </location>
</feature>
<comment type="caution">
    <text evidence="8">The sequence shown here is derived from an EMBL/GenBank/DDBJ whole genome shotgun (WGS) entry which is preliminary data.</text>
</comment>
<dbReference type="CDD" id="cd06581">
    <property type="entry name" value="TM_PBP1_LivM_like"/>
    <property type="match status" value="1"/>
</dbReference>
<dbReference type="PANTHER" id="PTHR30482">
    <property type="entry name" value="HIGH-AFFINITY BRANCHED-CHAIN AMINO ACID TRANSPORT SYSTEM PERMEASE"/>
    <property type="match status" value="1"/>
</dbReference>
<keyword evidence="3 7" id="KW-0812">Transmembrane</keyword>
<dbReference type="RefSeq" id="WP_343943633.1">
    <property type="nucleotide sequence ID" value="NZ_BAAAHP010000137.1"/>
</dbReference>
<protein>
    <submittedName>
        <fullName evidence="8">Branched-chain amino acid ABC transporter permease</fullName>
    </submittedName>
</protein>
<feature type="transmembrane region" description="Helical" evidence="7">
    <location>
        <begin position="29"/>
        <end position="48"/>
    </location>
</feature>
<proteinExistence type="predicted"/>
<feature type="transmembrane region" description="Helical" evidence="7">
    <location>
        <begin position="256"/>
        <end position="274"/>
    </location>
</feature>
<feature type="transmembrane region" description="Helical" evidence="7">
    <location>
        <begin position="179"/>
        <end position="197"/>
    </location>
</feature>
<dbReference type="InterPro" id="IPR043428">
    <property type="entry name" value="LivM-like"/>
</dbReference>
<keyword evidence="4 7" id="KW-1133">Transmembrane helix</keyword>
<evidence type="ECO:0000256" key="4">
    <source>
        <dbReference type="ARBA" id="ARBA00022989"/>
    </source>
</evidence>
<accession>A0ABN1QTS3</accession>
<name>A0ABN1QTS3_9PSEU</name>
<evidence type="ECO:0000256" key="6">
    <source>
        <dbReference type="SAM" id="MobiDB-lite"/>
    </source>
</evidence>
<evidence type="ECO:0000313" key="9">
    <source>
        <dbReference type="Proteomes" id="UP001499967"/>
    </source>
</evidence>
<comment type="subcellular location">
    <subcellularLocation>
        <location evidence="1">Cell membrane</location>
        <topology evidence="1">Multi-pass membrane protein</topology>
    </subcellularLocation>
</comment>
<reference evidence="8 9" key="1">
    <citation type="journal article" date="2019" name="Int. J. Syst. Evol. Microbiol.">
        <title>The Global Catalogue of Microorganisms (GCM) 10K type strain sequencing project: providing services to taxonomists for standard genome sequencing and annotation.</title>
        <authorList>
            <consortium name="The Broad Institute Genomics Platform"/>
            <consortium name="The Broad Institute Genome Sequencing Center for Infectious Disease"/>
            <person name="Wu L."/>
            <person name="Ma J."/>
        </authorList>
    </citation>
    <scope>NUCLEOTIDE SEQUENCE [LARGE SCALE GENOMIC DNA]</scope>
    <source>
        <strain evidence="8 9">JCM 11117</strain>
    </source>
</reference>
<dbReference type="EMBL" id="BAAAHP010000137">
    <property type="protein sequence ID" value="GAA0947392.1"/>
    <property type="molecule type" value="Genomic_DNA"/>
</dbReference>
<feature type="transmembrane region" description="Helical" evidence="7">
    <location>
        <begin position="281"/>
        <end position="299"/>
    </location>
</feature>
<evidence type="ECO:0000256" key="5">
    <source>
        <dbReference type="ARBA" id="ARBA00023136"/>
    </source>
</evidence>
<feature type="transmembrane region" description="Helical" evidence="7">
    <location>
        <begin position="115"/>
        <end position="133"/>
    </location>
</feature>